<comment type="subcellular location">
    <subcellularLocation>
        <location evidence="1">Cell outer membrane</location>
    </subcellularLocation>
</comment>
<dbReference type="InterPro" id="IPR006665">
    <property type="entry name" value="OmpA-like"/>
</dbReference>
<evidence type="ECO:0000256" key="2">
    <source>
        <dbReference type="ARBA" id="ARBA00023136"/>
    </source>
</evidence>
<dbReference type="Gene3D" id="2.60.40.1120">
    <property type="entry name" value="Carboxypeptidase-like, regulatory domain"/>
    <property type="match status" value="1"/>
</dbReference>
<dbReference type="InterPro" id="IPR011659">
    <property type="entry name" value="WD40"/>
</dbReference>
<evidence type="ECO:0000259" key="6">
    <source>
        <dbReference type="PROSITE" id="PS51123"/>
    </source>
</evidence>
<organism evidence="7 8">
    <name type="scientific">Pedobacter psychrotolerans</name>
    <dbReference type="NCBI Taxonomy" id="1843235"/>
    <lineage>
        <taxon>Bacteria</taxon>
        <taxon>Pseudomonadati</taxon>
        <taxon>Bacteroidota</taxon>
        <taxon>Sphingobacteriia</taxon>
        <taxon>Sphingobacteriales</taxon>
        <taxon>Sphingobacteriaceae</taxon>
        <taxon>Pedobacter</taxon>
    </lineage>
</organism>
<dbReference type="Gene3D" id="3.30.1330.60">
    <property type="entry name" value="OmpA-like domain"/>
    <property type="match status" value="1"/>
</dbReference>
<dbReference type="SUPFAM" id="SSF82171">
    <property type="entry name" value="DPP6 N-terminal domain-like"/>
    <property type="match status" value="1"/>
</dbReference>
<evidence type="ECO:0000256" key="3">
    <source>
        <dbReference type="ARBA" id="ARBA00023237"/>
    </source>
</evidence>
<dbReference type="SUPFAM" id="SSF103088">
    <property type="entry name" value="OmpA-like"/>
    <property type="match status" value="1"/>
</dbReference>
<evidence type="ECO:0000313" key="7">
    <source>
        <dbReference type="EMBL" id="GGE44950.1"/>
    </source>
</evidence>
<comment type="caution">
    <text evidence="7">The sequence shown here is derived from an EMBL/GenBank/DDBJ whole genome shotgun (WGS) entry which is preliminary data.</text>
</comment>
<dbReference type="Pfam" id="PF07676">
    <property type="entry name" value="PD40"/>
    <property type="match status" value="1"/>
</dbReference>
<feature type="domain" description="OmpA-like" evidence="6">
    <location>
        <begin position="529"/>
        <end position="654"/>
    </location>
</feature>
<name>A0ABQ1SLT2_9SPHI</name>
<dbReference type="Gene3D" id="1.25.40.10">
    <property type="entry name" value="Tetratricopeptide repeat domain"/>
    <property type="match status" value="1"/>
</dbReference>
<protein>
    <submittedName>
        <fullName evidence="7">Cell envelope biogenesis protein OmpA</fullName>
    </submittedName>
</protein>
<evidence type="ECO:0000256" key="4">
    <source>
        <dbReference type="PROSITE-ProRule" id="PRU00473"/>
    </source>
</evidence>
<keyword evidence="8" id="KW-1185">Reference proteome</keyword>
<evidence type="ECO:0000313" key="8">
    <source>
        <dbReference type="Proteomes" id="UP000622648"/>
    </source>
</evidence>
<evidence type="ECO:0000256" key="1">
    <source>
        <dbReference type="ARBA" id="ARBA00004442"/>
    </source>
</evidence>
<reference evidence="8" key="1">
    <citation type="journal article" date="2019" name="Int. J. Syst. Evol. Microbiol.">
        <title>The Global Catalogue of Microorganisms (GCM) 10K type strain sequencing project: providing services to taxonomists for standard genome sequencing and annotation.</title>
        <authorList>
            <consortium name="The Broad Institute Genomics Platform"/>
            <consortium name="The Broad Institute Genome Sequencing Center for Infectious Disease"/>
            <person name="Wu L."/>
            <person name="Ma J."/>
        </authorList>
    </citation>
    <scope>NUCLEOTIDE SEQUENCE [LARGE SCALE GENOMIC DNA]</scope>
    <source>
        <strain evidence="8">CGMCC 1.15644</strain>
    </source>
</reference>
<dbReference type="Pfam" id="PF00691">
    <property type="entry name" value="OmpA"/>
    <property type="match status" value="1"/>
</dbReference>
<dbReference type="InterPro" id="IPR050330">
    <property type="entry name" value="Bact_OuterMem_StrucFunc"/>
</dbReference>
<dbReference type="PANTHER" id="PTHR30329">
    <property type="entry name" value="STATOR ELEMENT OF FLAGELLAR MOTOR COMPLEX"/>
    <property type="match status" value="1"/>
</dbReference>
<dbReference type="SUPFAM" id="SSF48452">
    <property type="entry name" value="TPR-like"/>
    <property type="match status" value="1"/>
</dbReference>
<dbReference type="InterPro" id="IPR006664">
    <property type="entry name" value="OMP_bac"/>
</dbReference>
<dbReference type="EMBL" id="BMJO01000001">
    <property type="protein sequence ID" value="GGE44950.1"/>
    <property type="molecule type" value="Genomic_DNA"/>
</dbReference>
<dbReference type="PRINTS" id="PR01021">
    <property type="entry name" value="OMPADOMAIN"/>
</dbReference>
<proteinExistence type="predicted"/>
<keyword evidence="2 4" id="KW-0472">Membrane</keyword>
<evidence type="ECO:0000256" key="5">
    <source>
        <dbReference type="SAM" id="SignalP"/>
    </source>
</evidence>
<dbReference type="CDD" id="cd07185">
    <property type="entry name" value="OmpA_C-like"/>
    <property type="match status" value="1"/>
</dbReference>
<accession>A0ABQ1SLT2</accession>
<dbReference type="InterPro" id="IPR011990">
    <property type="entry name" value="TPR-like_helical_dom_sf"/>
</dbReference>
<dbReference type="SUPFAM" id="SSF49478">
    <property type="entry name" value="Cna protein B-type domain"/>
    <property type="match status" value="1"/>
</dbReference>
<keyword evidence="5" id="KW-0732">Signal</keyword>
<dbReference type="PANTHER" id="PTHR30329:SF21">
    <property type="entry name" value="LIPOPROTEIN YIAD-RELATED"/>
    <property type="match status" value="1"/>
</dbReference>
<gene>
    <name evidence="7" type="ORF">GCM10011413_08880</name>
</gene>
<sequence>MSMKKLLLLILFLTAFILTTKPVLAQYVLNAADKQYKLFNYINAIDLYEQAYNKKKTLYAAEQLGKCYHFIKDYKQTESWYAIAAGMPETSADNVLQYAKALQQNMKYTEAKEQYQKYASTNKQVTSVQLKLWEVSCDSALLWMKKPTGIVIDNEKKLNTAQSDWGAHLYQNSVVFASDRGGVIEDKQNVHRPFLKFDGSKKPDRNIYGWTGNRYLRLFIEDKNKDSVSVLPVNAGTEYHIGPASFTADGNEMYFTLTKIPKKPKYGKDGIATLNLEIYSCKKDSTGKWTVPTPFKYNNAEAYSNGDPFISADGNSLYFVSSMPNGMGGTDIYVSRKTKAGDWDTPENLKGLNTEGNERTPVLDQQGNFFFSSDGRIGMGGLDIFTAKILNGKNAEPVNLHYPINSSQDDFAYIKSNDQTGYLSSNRTDGIGSDDIYSFVPKQVIALWLVGKVMDRNSKKPLAHAIVTLKKINGQVLKVETDETGDFKFNLDQASDYNLTGDKTGYRGDASSLTTHNLNVSAEIRRDLYLEQIIIDKPIRIENIYYDFDKSNIRPDAAIELDKLVKIMHDNPTIWIELGSHTDSRGNDQYNQWLSQSRANSAVQYIIDRGINKNRITAKGYGESMLLNQCSNGVKCSEADHQLNRRTEFKITKF</sequence>
<feature type="signal peptide" evidence="5">
    <location>
        <begin position="1"/>
        <end position="25"/>
    </location>
</feature>
<feature type="chain" id="PRO_5045320881" evidence="5">
    <location>
        <begin position="26"/>
        <end position="654"/>
    </location>
</feature>
<dbReference type="Proteomes" id="UP000622648">
    <property type="component" value="Unassembled WGS sequence"/>
</dbReference>
<keyword evidence="3" id="KW-0998">Cell outer membrane</keyword>
<dbReference type="InterPro" id="IPR036737">
    <property type="entry name" value="OmpA-like_sf"/>
</dbReference>
<dbReference type="PROSITE" id="PS51123">
    <property type="entry name" value="OMPA_2"/>
    <property type="match status" value="1"/>
</dbReference>